<organism evidence="3 4">
    <name type="scientific">Fusarium euwallaceae</name>
    <dbReference type="NCBI Taxonomy" id="1147111"/>
    <lineage>
        <taxon>Eukaryota</taxon>
        <taxon>Fungi</taxon>
        <taxon>Dikarya</taxon>
        <taxon>Ascomycota</taxon>
        <taxon>Pezizomycotina</taxon>
        <taxon>Sordariomycetes</taxon>
        <taxon>Hypocreomycetidae</taxon>
        <taxon>Hypocreales</taxon>
        <taxon>Nectriaceae</taxon>
        <taxon>Fusarium</taxon>
        <taxon>Fusarium solani species complex</taxon>
    </lineage>
</organism>
<protein>
    <submittedName>
        <fullName evidence="3">Uncharacterized protein</fullName>
    </submittedName>
</protein>
<sequence length="157" mass="17937">MSGVLHWNLPASHWLMNLNSLAPDLSHIAKAASSRYGWDLSKGLDYKNDPDDQDRHMAKMVTQMAEKLVKLEEQIHELEEQIHELEEQTHELEGGRDRHSRSRIRNAFHAMTRKAKGALKRIASRETSVGPSNQEEEDSQALDMSVLEVTSMQPRRG</sequence>
<gene>
    <name evidence="3" type="ORF">BHE90_010506</name>
</gene>
<keyword evidence="1" id="KW-0175">Coiled coil</keyword>
<feature type="region of interest" description="Disordered" evidence="2">
    <location>
        <begin position="115"/>
        <end position="157"/>
    </location>
</feature>
<evidence type="ECO:0000313" key="4">
    <source>
        <dbReference type="Proteomes" id="UP000287124"/>
    </source>
</evidence>
<dbReference type="Proteomes" id="UP000287124">
    <property type="component" value="Unassembled WGS sequence"/>
</dbReference>
<evidence type="ECO:0000256" key="1">
    <source>
        <dbReference type="SAM" id="Coils"/>
    </source>
</evidence>
<reference evidence="3 4" key="1">
    <citation type="submission" date="2017-06" db="EMBL/GenBank/DDBJ databases">
        <title>Comparative genomic analysis of Ambrosia Fusariam Clade fungi.</title>
        <authorList>
            <person name="Stajich J.E."/>
            <person name="Carrillo J."/>
            <person name="Kijimoto T."/>
            <person name="Eskalen A."/>
            <person name="O'Donnell K."/>
            <person name="Kasson M."/>
        </authorList>
    </citation>
    <scope>NUCLEOTIDE SEQUENCE [LARGE SCALE GENOMIC DNA]</scope>
    <source>
        <strain evidence="3 4">UCR1854</strain>
    </source>
</reference>
<dbReference type="EMBL" id="MIKF01000199">
    <property type="protein sequence ID" value="RTE75068.1"/>
    <property type="molecule type" value="Genomic_DNA"/>
</dbReference>
<evidence type="ECO:0000256" key="2">
    <source>
        <dbReference type="SAM" id="MobiDB-lite"/>
    </source>
</evidence>
<name>A0A430LH64_9HYPO</name>
<feature type="coiled-coil region" evidence="1">
    <location>
        <begin position="61"/>
        <end position="95"/>
    </location>
</feature>
<proteinExistence type="predicted"/>
<evidence type="ECO:0000313" key="3">
    <source>
        <dbReference type="EMBL" id="RTE75068.1"/>
    </source>
</evidence>
<comment type="caution">
    <text evidence="3">The sequence shown here is derived from an EMBL/GenBank/DDBJ whole genome shotgun (WGS) entry which is preliminary data.</text>
</comment>
<feature type="compositionally biased region" description="Polar residues" evidence="2">
    <location>
        <begin position="148"/>
        <end position="157"/>
    </location>
</feature>
<dbReference type="AlphaFoldDB" id="A0A430LH64"/>
<accession>A0A430LH64</accession>
<keyword evidence="4" id="KW-1185">Reference proteome</keyword>